<dbReference type="Pfam" id="PF06568">
    <property type="entry name" value="YjiS-like"/>
    <property type="match status" value="1"/>
</dbReference>
<dbReference type="InterPro" id="IPR009506">
    <property type="entry name" value="YjiS-like"/>
</dbReference>
<organism evidence="2 3">
    <name type="scientific">Skermanella stibiiresistens SB22</name>
    <dbReference type="NCBI Taxonomy" id="1385369"/>
    <lineage>
        <taxon>Bacteria</taxon>
        <taxon>Pseudomonadati</taxon>
        <taxon>Pseudomonadota</taxon>
        <taxon>Alphaproteobacteria</taxon>
        <taxon>Rhodospirillales</taxon>
        <taxon>Azospirillaceae</taxon>
        <taxon>Skermanella</taxon>
    </lineage>
</organism>
<feature type="domain" description="YjiS-like" evidence="1">
    <location>
        <begin position="34"/>
        <end position="68"/>
    </location>
</feature>
<name>W9H619_9PROT</name>
<sequence length="79" mass="9108">MKVLLASGVGSHLVSSIDPIARLRWIARVIVTVFDTLAEWRERARQRRQLARLSDHMLSDIGISRADVLMEHAKPFWKE</sequence>
<proteinExistence type="predicted"/>
<dbReference type="Proteomes" id="UP000019486">
    <property type="component" value="Unassembled WGS sequence"/>
</dbReference>
<dbReference type="STRING" id="1385369.N825_24290"/>
<evidence type="ECO:0000259" key="1">
    <source>
        <dbReference type="Pfam" id="PF06568"/>
    </source>
</evidence>
<accession>W9H619</accession>
<keyword evidence="3" id="KW-1185">Reference proteome</keyword>
<protein>
    <recommendedName>
        <fullName evidence="1">YjiS-like domain-containing protein</fullName>
    </recommendedName>
</protein>
<reference evidence="2 3" key="1">
    <citation type="submission" date="2013-08" db="EMBL/GenBank/DDBJ databases">
        <title>The genome sequence of Skermanella stibiiresistens.</title>
        <authorList>
            <person name="Zhu W."/>
            <person name="Wang G."/>
        </authorList>
    </citation>
    <scope>NUCLEOTIDE SEQUENCE [LARGE SCALE GENOMIC DNA]</scope>
    <source>
        <strain evidence="2 3">SB22</strain>
    </source>
</reference>
<dbReference type="PATRIC" id="fig|1385369.3.peg.1190"/>
<comment type="caution">
    <text evidence="2">The sequence shown here is derived from an EMBL/GenBank/DDBJ whole genome shotgun (WGS) entry which is preliminary data.</text>
</comment>
<gene>
    <name evidence="2" type="ORF">N825_24290</name>
</gene>
<dbReference type="RefSeq" id="WP_037448700.1">
    <property type="nucleotide sequence ID" value="NZ_AVFL01000003.1"/>
</dbReference>
<dbReference type="EMBL" id="AVFL01000003">
    <property type="protein sequence ID" value="EWY41665.1"/>
    <property type="molecule type" value="Genomic_DNA"/>
</dbReference>
<evidence type="ECO:0000313" key="2">
    <source>
        <dbReference type="EMBL" id="EWY41665.1"/>
    </source>
</evidence>
<evidence type="ECO:0000313" key="3">
    <source>
        <dbReference type="Proteomes" id="UP000019486"/>
    </source>
</evidence>
<dbReference type="AlphaFoldDB" id="W9H619"/>